<sequence>MLLSGIFALLGNVFFLTSYVKNKSSFPLPLDPEREKQLIERMWKGDKSARDELIDHNMRLVVHIVKKYSGYNDNDELISVGSIGLIKAVNTYSAGKGTQFATYASRCIENEILMTLRASKKYRGTRSIFEPVSSDKDGNEITLMDLLEDDSDVIGEVENAIVREKLGQVVKAALDKREYEIIRMRYGLDDTPAHTQLQVAEKFGISRSYISRIEKKAIGKLREYIKSRGLDF</sequence>
<reference evidence="9" key="1">
    <citation type="submission" date="2020-10" db="EMBL/GenBank/DDBJ databases">
        <authorList>
            <person name="Gilroy R."/>
        </authorList>
    </citation>
    <scope>NUCLEOTIDE SEQUENCE</scope>
    <source>
        <strain evidence="9">9366</strain>
    </source>
</reference>
<dbReference type="PANTHER" id="PTHR30376:SF3">
    <property type="entry name" value="RNA POLYMERASE SIGMA FACTOR RPOH"/>
    <property type="match status" value="1"/>
</dbReference>
<dbReference type="Pfam" id="PF04545">
    <property type="entry name" value="Sigma70_r4"/>
    <property type="match status" value="1"/>
</dbReference>
<dbReference type="SUPFAM" id="SSF88946">
    <property type="entry name" value="Sigma2 domain of RNA polymerase sigma factors"/>
    <property type="match status" value="1"/>
</dbReference>
<dbReference type="Gene3D" id="1.20.120.1810">
    <property type="match status" value="1"/>
</dbReference>
<dbReference type="InterPro" id="IPR007630">
    <property type="entry name" value="RNA_pol_sigma70_r4"/>
</dbReference>
<dbReference type="InterPro" id="IPR014284">
    <property type="entry name" value="RNA_pol_sigma-70_dom"/>
</dbReference>
<dbReference type="CDD" id="cd06171">
    <property type="entry name" value="Sigma70_r4"/>
    <property type="match status" value="1"/>
</dbReference>
<evidence type="ECO:0000256" key="7">
    <source>
        <dbReference type="RuleBase" id="RU362124"/>
    </source>
</evidence>
<comment type="function">
    <text evidence="7">Sigma factors are initiation factors that promote the attachment of RNA polymerase to specific initiation sites and are then released.</text>
</comment>
<evidence type="ECO:0000256" key="2">
    <source>
        <dbReference type="ARBA" id="ARBA00022969"/>
    </source>
</evidence>
<evidence type="ECO:0000256" key="1">
    <source>
        <dbReference type="ARBA" id="ARBA00007788"/>
    </source>
</evidence>
<feature type="domain" description="HTH cro/C1-type" evidence="8">
    <location>
        <begin position="195"/>
        <end position="215"/>
    </location>
</feature>
<dbReference type="GO" id="GO:0006352">
    <property type="term" value="P:DNA-templated transcription initiation"/>
    <property type="evidence" value="ECO:0007669"/>
    <property type="project" value="InterPro"/>
</dbReference>
<dbReference type="GO" id="GO:0030435">
    <property type="term" value="P:sporulation resulting in formation of a cellular spore"/>
    <property type="evidence" value="ECO:0007669"/>
    <property type="project" value="UniProtKB-KW"/>
</dbReference>
<dbReference type="InterPro" id="IPR036388">
    <property type="entry name" value="WH-like_DNA-bd_sf"/>
</dbReference>
<comment type="similarity">
    <text evidence="1 7">Belongs to the sigma-70 factor family.</text>
</comment>
<dbReference type="PROSITE" id="PS00715">
    <property type="entry name" value="SIGMA70_1"/>
    <property type="match status" value="1"/>
</dbReference>
<dbReference type="Proteomes" id="UP000824145">
    <property type="component" value="Unassembled WGS sequence"/>
</dbReference>
<keyword evidence="5 7" id="KW-0238">DNA-binding</keyword>
<evidence type="ECO:0000256" key="4">
    <source>
        <dbReference type="ARBA" id="ARBA00023082"/>
    </source>
</evidence>
<dbReference type="Gene3D" id="1.10.10.10">
    <property type="entry name" value="Winged helix-like DNA-binding domain superfamily/Winged helix DNA-binding domain"/>
    <property type="match status" value="1"/>
</dbReference>
<dbReference type="NCBIfam" id="TIGR02937">
    <property type="entry name" value="sigma70-ECF"/>
    <property type="match status" value="1"/>
</dbReference>
<dbReference type="PROSITE" id="PS50943">
    <property type="entry name" value="HTH_CROC1"/>
    <property type="match status" value="1"/>
</dbReference>
<accession>A0A9D1MLG6</accession>
<keyword evidence="4 7" id="KW-0731">Sigma factor</keyword>
<keyword evidence="2" id="KW-0749">Sporulation</keyword>
<evidence type="ECO:0000259" key="8">
    <source>
        <dbReference type="PROSITE" id="PS50943"/>
    </source>
</evidence>
<dbReference type="InterPro" id="IPR013324">
    <property type="entry name" value="RNA_pol_sigma_r3/r4-like"/>
</dbReference>
<dbReference type="EMBL" id="DVNJ01000001">
    <property type="protein sequence ID" value="HIU62189.1"/>
    <property type="molecule type" value="Genomic_DNA"/>
</dbReference>
<dbReference type="SUPFAM" id="SSF88659">
    <property type="entry name" value="Sigma3 and sigma4 domains of RNA polymerase sigma factors"/>
    <property type="match status" value="1"/>
</dbReference>
<gene>
    <name evidence="9" type="primary">sigK</name>
    <name evidence="9" type="ORF">IAB07_00280</name>
</gene>
<evidence type="ECO:0000313" key="9">
    <source>
        <dbReference type="EMBL" id="HIU62189.1"/>
    </source>
</evidence>
<evidence type="ECO:0000256" key="3">
    <source>
        <dbReference type="ARBA" id="ARBA00023015"/>
    </source>
</evidence>
<dbReference type="Pfam" id="PF04542">
    <property type="entry name" value="Sigma70_r2"/>
    <property type="match status" value="1"/>
</dbReference>
<dbReference type="InterPro" id="IPR007627">
    <property type="entry name" value="RNA_pol_sigma70_r2"/>
</dbReference>
<dbReference type="GO" id="GO:0003677">
    <property type="term" value="F:DNA binding"/>
    <property type="evidence" value="ECO:0007669"/>
    <property type="project" value="UniProtKB-KW"/>
</dbReference>
<dbReference type="InterPro" id="IPR013325">
    <property type="entry name" value="RNA_pol_sigma_r2"/>
</dbReference>
<protein>
    <recommendedName>
        <fullName evidence="7">RNA polymerase sigma factor</fullName>
    </recommendedName>
</protein>
<dbReference type="PROSITE" id="PS00716">
    <property type="entry name" value="SIGMA70_2"/>
    <property type="match status" value="1"/>
</dbReference>
<evidence type="ECO:0000256" key="5">
    <source>
        <dbReference type="ARBA" id="ARBA00023125"/>
    </source>
</evidence>
<dbReference type="InterPro" id="IPR050813">
    <property type="entry name" value="Sigma-70_Factor"/>
</dbReference>
<evidence type="ECO:0000313" key="10">
    <source>
        <dbReference type="Proteomes" id="UP000824145"/>
    </source>
</evidence>
<dbReference type="InterPro" id="IPR000943">
    <property type="entry name" value="RNA_pol_sigma70"/>
</dbReference>
<organism evidence="9 10">
    <name type="scientific">Candidatus Caccalectryoclostridium excrementigallinarum</name>
    <dbReference type="NCBI Taxonomy" id="2840710"/>
    <lineage>
        <taxon>Bacteria</taxon>
        <taxon>Bacillati</taxon>
        <taxon>Bacillota</taxon>
        <taxon>Clostridia</taxon>
        <taxon>Christensenellales</taxon>
        <taxon>Christensenellaceae</taxon>
        <taxon>Christensenellaceae incertae sedis</taxon>
        <taxon>Candidatus Caccalectryoclostridium</taxon>
    </lineage>
</organism>
<dbReference type="PANTHER" id="PTHR30376">
    <property type="entry name" value="SIGMA FACTOR RPOH HEAT SHOCK RELATED"/>
    <property type="match status" value="1"/>
</dbReference>
<evidence type="ECO:0000256" key="6">
    <source>
        <dbReference type="ARBA" id="ARBA00023163"/>
    </source>
</evidence>
<dbReference type="PRINTS" id="PR00046">
    <property type="entry name" value="SIGMA70FCT"/>
</dbReference>
<keyword evidence="6 7" id="KW-0804">Transcription</keyword>
<reference evidence="9" key="2">
    <citation type="journal article" date="2021" name="PeerJ">
        <title>Extensive microbial diversity within the chicken gut microbiome revealed by metagenomics and culture.</title>
        <authorList>
            <person name="Gilroy R."/>
            <person name="Ravi A."/>
            <person name="Getino M."/>
            <person name="Pursley I."/>
            <person name="Horton D.L."/>
            <person name="Alikhan N.F."/>
            <person name="Baker D."/>
            <person name="Gharbi K."/>
            <person name="Hall N."/>
            <person name="Watson M."/>
            <person name="Adriaenssens E.M."/>
            <person name="Foster-Nyarko E."/>
            <person name="Jarju S."/>
            <person name="Secka A."/>
            <person name="Antonio M."/>
            <person name="Oren A."/>
            <person name="Chaudhuri R.R."/>
            <person name="La Ragione R."/>
            <person name="Hildebrand F."/>
            <person name="Pallen M.J."/>
        </authorList>
    </citation>
    <scope>NUCLEOTIDE SEQUENCE</scope>
    <source>
        <strain evidence="9">9366</strain>
    </source>
</reference>
<comment type="caution">
    <text evidence="9">The sequence shown here is derived from an EMBL/GenBank/DDBJ whole genome shotgun (WGS) entry which is preliminary data.</text>
</comment>
<dbReference type="PIRSF" id="PIRSF000770">
    <property type="entry name" value="RNA_pol_sigma-SigE/K"/>
    <property type="match status" value="1"/>
</dbReference>
<dbReference type="AlphaFoldDB" id="A0A9D1MLG6"/>
<proteinExistence type="inferred from homology"/>
<keyword evidence="3 7" id="KW-0805">Transcription regulation</keyword>
<dbReference type="NCBIfam" id="NF004471">
    <property type="entry name" value="PRK05803.1"/>
    <property type="match status" value="1"/>
</dbReference>
<dbReference type="InterPro" id="IPR001387">
    <property type="entry name" value="Cro/C1-type_HTH"/>
</dbReference>
<name>A0A9D1MLG6_9FIRM</name>
<dbReference type="GO" id="GO:0016987">
    <property type="term" value="F:sigma factor activity"/>
    <property type="evidence" value="ECO:0007669"/>
    <property type="project" value="UniProtKB-KW"/>
</dbReference>